<dbReference type="Gene3D" id="3.40.50.150">
    <property type="entry name" value="Vaccinia Virus protein VP39"/>
    <property type="match status" value="1"/>
</dbReference>
<accession>A0A9X0BUC8</accession>
<protein>
    <recommendedName>
        <fullName evidence="1">Methyltransferase domain-containing protein</fullName>
    </recommendedName>
</protein>
<proteinExistence type="predicted"/>
<sequence>MDHLVVADDGRDPDEETVELDRKFLDLITVQGREFQRHSIENHIYFGPIDGEEAHFLDTQQWLFQKIFDGRLIFPPLHRLQRILDCGHGAASWAIEVAEQYPDSEVIGVDIAPHMSPDSMPENLWLQIDDLNRPFTFPANHFDLVHSRLLASGIDRSRWPSYIRDIVRYERMSIIVPGAQINLPRLTFLSRVLRPGGWVQTVEMYFNVQSDNGSLTDRHALRRWSTQYMRSLEDRKDLRIGARLNDLFSQAGLLEVETKMIPLPLTDWSSDPRMRELGRHTGESIGDLLVSLSLYPLTQRLHMSAETFDALMEQAREEAKDHSLKAYFPLYVCIGRKPQ</sequence>
<dbReference type="SUPFAM" id="SSF53335">
    <property type="entry name" value="S-adenosyl-L-methionine-dependent methyltransferases"/>
    <property type="match status" value="1"/>
</dbReference>
<dbReference type="PANTHER" id="PTHR43591">
    <property type="entry name" value="METHYLTRANSFERASE"/>
    <property type="match status" value="1"/>
</dbReference>
<dbReference type="Pfam" id="PF13649">
    <property type="entry name" value="Methyltransf_25"/>
    <property type="match status" value="1"/>
</dbReference>
<reference evidence="2" key="1">
    <citation type="submission" date="2022-12" db="EMBL/GenBank/DDBJ databases">
        <authorList>
            <person name="Petersen C."/>
        </authorList>
    </citation>
    <scope>NUCLEOTIDE SEQUENCE</scope>
    <source>
        <strain evidence="2">IBT 30728</strain>
    </source>
</reference>
<dbReference type="GeneID" id="81625691"/>
<name>A0A9X0BUC8_9EURO</name>
<dbReference type="PANTHER" id="PTHR43591:SF24">
    <property type="entry name" value="2-METHOXY-6-POLYPRENYL-1,4-BENZOQUINOL METHYLASE, MITOCHONDRIAL"/>
    <property type="match status" value="1"/>
</dbReference>
<gene>
    <name evidence="2" type="ORF">N7539_005840</name>
</gene>
<evidence type="ECO:0000313" key="3">
    <source>
        <dbReference type="Proteomes" id="UP001148312"/>
    </source>
</evidence>
<feature type="domain" description="Methyltransferase" evidence="1">
    <location>
        <begin position="83"/>
        <end position="168"/>
    </location>
</feature>
<dbReference type="EMBL" id="JAPWDQ010000006">
    <property type="protein sequence ID" value="KAJ5484044.1"/>
    <property type="molecule type" value="Genomic_DNA"/>
</dbReference>
<organism evidence="2 3">
    <name type="scientific">Penicillium diatomitis</name>
    <dbReference type="NCBI Taxonomy" id="2819901"/>
    <lineage>
        <taxon>Eukaryota</taxon>
        <taxon>Fungi</taxon>
        <taxon>Dikarya</taxon>
        <taxon>Ascomycota</taxon>
        <taxon>Pezizomycotina</taxon>
        <taxon>Eurotiomycetes</taxon>
        <taxon>Eurotiomycetidae</taxon>
        <taxon>Eurotiales</taxon>
        <taxon>Aspergillaceae</taxon>
        <taxon>Penicillium</taxon>
    </lineage>
</organism>
<comment type="caution">
    <text evidence="2">The sequence shown here is derived from an EMBL/GenBank/DDBJ whole genome shotgun (WGS) entry which is preliminary data.</text>
</comment>
<dbReference type="InterPro" id="IPR029063">
    <property type="entry name" value="SAM-dependent_MTases_sf"/>
</dbReference>
<dbReference type="GO" id="GO:0008168">
    <property type="term" value="F:methyltransferase activity"/>
    <property type="evidence" value="ECO:0007669"/>
    <property type="project" value="TreeGrafter"/>
</dbReference>
<keyword evidence="3" id="KW-1185">Reference proteome</keyword>
<dbReference type="CDD" id="cd02440">
    <property type="entry name" value="AdoMet_MTases"/>
    <property type="match status" value="1"/>
</dbReference>
<dbReference type="Proteomes" id="UP001148312">
    <property type="component" value="Unassembled WGS sequence"/>
</dbReference>
<dbReference type="AlphaFoldDB" id="A0A9X0BUC8"/>
<evidence type="ECO:0000259" key="1">
    <source>
        <dbReference type="Pfam" id="PF13649"/>
    </source>
</evidence>
<evidence type="ECO:0000313" key="2">
    <source>
        <dbReference type="EMBL" id="KAJ5484044.1"/>
    </source>
</evidence>
<dbReference type="RefSeq" id="XP_056789314.1">
    <property type="nucleotide sequence ID" value="XM_056935442.1"/>
</dbReference>
<reference evidence="2" key="2">
    <citation type="journal article" date="2023" name="IMA Fungus">
        <title>Comparative genomic study of the Penicillium genus elucidates a diverse pangenome and 15 lateral gene transfer events.</title>
        <authorList>
            <person name="Petersen C."/>
            <person name="Sorensen T."/>
            <person name="Nielsen M.R."/>
            <person name="Sondergaard T.E."/>
            <person name="Sorensen J.L."/>
            <person name="Fitzpatrick D.A."/>
            <person name="Frisvad J.C."/>
            <person name="Nielsen K.L."/>
        </authorList>
    </citation>
    <scope>NUCLEOTIDE SEQUENCE</scope>
    <source>
        <strain evidence="2">IBT 30728</strain>
    </source>
</reference>
<dbReference type="InterPro" id="IPR041698">
    <property type="entry name" value="Methyltransf_25"/>
</dbReference>